<keyword evidence="5" id="KW-1185">Reference proteome</keyword>
<reference evidence="5" key="1">
    <citation type="journal article" date="2019" name="Int. J. Syst. Evol. Microbiol.">
        <title>The Global Catalogue of Microorganisms (GCM) 10K type strain sequencing project: providing services to taxonomists for standard genome sequencing and annotation.</title>
        <authorList>
            <consortium name="The Broad Institute Genomics Platform"/>
            <consortium name="The Broad Institute Genome Sequencing Center for Infectious Disease"/>
            <person name="Wu L."/>
            <person name="Ma J."/>
        </authorList>
    </citation>
    <scope>NUCLEOTIDE SEQUENCE [LARGE SCALE GENOMIC DNA]</scope>
    <source>
        <strain evidence="5">KCTC 32514</strain>
    </source>
</reference>
<dbReference type="Gene3D" id="3.55.50.30">
    <property type="match status" value="1"/>
</dbReference>
<dbReference type="Pfam" id="PF04773">
    <property type="entry name" value="FecR"/>
    <property type="match status" value="1"/>
</dbReference>
<dbReference type="Gene3D" id="2.60.120.1440">
    <property type="match status" value="1"/>
</dbReference>
<keyword evidence="1" id="KW-0812">Transmembrane</keyword>
<feature type="domain" description="Protein FecR C-terminal" evidence="3">
    <location>
        <begin position="241"/>
        <end position="306"/>
    </location>
</feature>
<keyword evidence="1" id="KW-1133">Transmembrane helix</keyword>
<sequence length="310" mass="35021">MKDQNLNSENDTFLAKWLEGELSDDALKSLVSENEYHSFLKIRKGINAYENLESSTDASFSKIQDHISKKKEKGKVRQLNSNSWLLGIAASIVVLIGLFFILGDDIVTIETNYGEQKTIVLLDGSEVILNSKSTLTYDEDDWENNRILNLKGEGYFKVKKGSTFTVVTDNGDVKVLGTQFNVNSLNDLFEVSCFEGKVSVTSKAENYILLPTNSVRRINGFDAEQWKTLDVNPSWINGESTFKSVPLKYVITSIESQYNIKIESKEINSNLIYTGSFTHKDLDIALKTVFNSLQIRYIEKEKGNIYLSSK</sequence>
<feature type="domain" description="FecR protein" evidence="2">
    <location>
        <begin position="108"/>
        <end position="198"/>
    </location>
</feature>
<evidence type="ECO:0000259" key="3">
    <source>
        <dbReference type="Pfam" id="PF16344"/>
    </source>
</evidence>
<dbReference type="Proteomes" id="UP001597548">
    <property type="component" value="Unassembled WGS sequence"/>
</dbReference>
<keyword evidence="1" id="KW-0472">Membrane</keyword>
<evidence type="ECO:0000313" key="4">
    <source>
        <dbReference type="EMBL" id="MFD2916002.1"/>
    </source>
</evidence>
<dbReference type="PANTHER" id="PTHR30273">
    <property type="entry name" value="PERIPLASMIC SIGNAL SENSOR AND SIGMA FACTOR ACTIVATOR FECR-RELATED"/>
    <property type="match status" value="1"/>
</dbReference>
<feature type="transmembrane region" description="Helical" evidence="1">
    <location>
        <begin position="83"/>
        <end position="102"/>
    </location>
</feature>
<dbReference type="InterPro" id="IPR012373">
    <property type="entry name" value="Ferrdict_sens_TM"/>
</dbReference>
<gene>
    <name evidence="4" type="ORF">ACFS29_10150</name>
</gene>
<dbReference type="PIRSF" id="PIRSF018266">
    <property type="entry name" value="FecR"/>
    <property type="match status" value="1"/>
</dbReference>
<evidence type="ECO:0000313" key="5">
    <source>
        <dbReference type="Proteomes" id="UP001597548"/>
    </source>
</evidence>
<dbReference type="RefSeq" id="WP_194508018.1">
    <property type="nucleotide sequence ID" value="NZ_JADILU010000004.1"/>
</dbReference>
<dbReference type="InterPro" id="IPR006860">
    <property type="entry name" value="FecR"/>
</dbReference>
<name>A0ABW5ZTY9_9FLAO</name>
<dbReference type="InterPro" id="IPR032508">
    <property type="entry name" value="FecR_C"/>
</dbReference>
<organism evidence="4 5">
    <name type="scientific">Psychroserpens luteus</name>
    <dbReference type="NCBI Taxonomy" id="1434066"/>
    <lineage>
        <taxon>Bacteria</taxon>
        <taxon>Pseudomonadati</taxon>
        <taxon>Bacteroidota</taxon>
        <taxon>Flavobacteriia</taxon>
        <taxon>Flavobacteriales</taxon>
        <taxon>Flavobacteriaceae</taxon>
        <taxon>Psychroserpens</taxon>
    </lineage>
</organism>
<dbReference type="PANTHER" id="PTHR30273:SF2">
    <property type="entry name" value="PROTEIN FECR"/>
    <property type="match status" value="1"/>
</dbReference>
<proteinExistence type="predicted"/>
<accession>A0ABW5ZTY9</accession>
<dbReference type="Pfam" id="PF16344">
    <property type="entry name" value="FecR_C"/>
    <property type="match status" value="1"/>
</dbReference>
<evidence type="ECO:0000256" key="1">
    <source>
        <dbReference type="SAM" id="Phobius"/>
    </source>
</evidence>
<dbReference type="EMBL" id="JBHUOS010000009">
    <property type="protein sequence ID" value="MFD2916002.1"/>
    <property type="molecule type" value="Genomic_DNA"/>
</dbReference>
<comment type="caution">
    <text evidence="4">The sequence shown here is derived from an EMBL/GenBank/DDBJ whole genome shotgun (WGS) entry which is preliminary data.</text>
</comment>
<protein>
    <submittedName>
        <fullName evidence="4">FecR family protein</fullName>
    </submittedName>
</protein>
<evidence type="ECO:0000259" key="2">
    <source>
        <dbReference type="Pfam" id="PF04773"/>
    </source>
</evidence>